<name>A0ABN7T1E7_OIKDI</name>
<comment type="subcellular location">
    <subcellularLocation>
        <location evidence="1">Midbody</location>
    </subcellularLocation>
</comment>
<dbReference type="EMBL" id="OU015567">
    <property type="protein sequence ID" value="CAG5110880.1"/>
    <property type="molecule type" value="Genomic_DNA"/>
</dbReference>
<reference evidence="7 8" key="1">
    <citation type="submission" date="2021-04" db="EMBL/GenBank/DDBJ databases">
        <authorList>
            <person name="Bliznina A."/>
        </authorList>
    </citation>
    <scope>NUCLEOTIDE SEQUENCE [LARGE SCALE GENOMIC DNA]</scope>
</reference>
<accession>A0ABN7T1E7</accession>
<evidence type="ECO:0000256" key="3">
    <source>
        <dbReference type="ARBA" id="ARBA00023054"/>
    </source>
</evidence>
<evidence type="ECO:0000259" key="6">
    <source>
        <dbReference type="Pfam" id="PF06244"/>
    </source>
</evidence>
<dbReference type="Proteomes" id="UP001158576">
    <property type="component" value="Chromosome 2"/>
</dbReference>
<evidence type="ECO:0000313" key="8">
    <source>
        <dbReference type="Proteomes" id="UP001158576"/>
    </source>
</evidence>
<feature type="coiled-coil region" evidence="4">
    <location>
        <begin position="48"/>
        <end position="75"/>
    </location>
</feature>
<proteinExistence type="inferred from homology"/>
<feature type="domain" description="Coiled-coil" evidence="6">
    <location>
        <begin position="132"/>
        <end position="212"/>
    </location>
</feature>
<evidence type="ECO:0000256" key="2">
    <source>
        <dbReference type="ARBA" id="ARBA00008296"/>
    </source>
</evidence>
<sequence length="213" mass="23999">MGFKGENQKAVDARARKADAAASKKAAENKAKEDAAWVDNDKHVNKKINRAEDAVAKREAELARKKENQQLYEQEMAAAVSKPKGKKNQGASTKVSRAQIIAAQRAALEAQTNKHKKASSKIVVQSDELVDNINRLEIEGDARNVEEAIDVLTGDGKKVDKHPEKRMKAAFNDFEQKRYRGLKEENPTLKRSQLKELLWKEWQKSPENPMNQL</sequence>
<evidence type="ECO:0000256" key="4">
    <source>
        <dbReference type="SAM" id="Coils"/>
    </source>
</evidence>
<evidence type="ECO:0000313" key="7">
    <source>
        <dbReference type="EMBL" id="CAG5110880.1"/>
    </source>
</evidence>
<keyword evidence="8" id="KW-1185">Reference proteome</keyword>
<feature type="compositionally biased region" description="Basic and acidic residues" evidence="5">
    <location>
        <begin position="25"/>
        <end position="38"/>
    </location>
</feature>
<evidence type="ECO:0000256" key="1">
    <source>
        <dbReference type="ARBA" id="ARBA00004214"/>
    </source>
</evidence>
<feature type="region of interest" description="Disordered" evidence="5">
    <location>
        <begin position="1"/>
        <end position="38"/>
    </location>
</feature>
<protein>
    <submittedName>
        <fullName evidence="7">Oidioi.mRNA.OKI2018_I69.chr2.g5232.t1.cds</fullName>
    </submittedName>
</protein>
<dbReference type="InterPro" id="IPR010422">
    <property type="entry name" value="Ccdc124/Oxs1"/>
</dbReference>
<evidence type="ECO:0000256" key="5">
    <source>
        <dbReference type="SAM" id="MobiDB-lite"/>
    </source>
</evidence>
<dbReference type="Pfam" id="PF06244">
    <property type="entry name" value="Ccdc124"/>
    <property type="match status" value="1"/>
</dbReference>
<keyword evidence="3 4" id="KW-0175">Coiled coil</keyword>
<dbReference type="InterPro" id="IPR054414">
    <property type="entry name" value="Ccdc124/Oxs1_C"/>
</dbReference>
<organism evidence="7 8">
    <name type="scientific">Oikopleura dioica</name>
    <name type="common">Tunicate</name>
    <dbReference type="NCBI Taxonomy" id="34765"/>
    <lineage>
        <taxon>Eukaryota</taxon>
        <taxon>Metazoa</taxon>
        <taxon>Chordata</taxon>
        <taxon>Tunicata</taxon>
        <taxon>Appendicularia</taxon>
        <taxon>Copelata</taxon>
        <taxon>Oikopleuridae</taxon>
        <taxon>Oikopleura</taxon>
    </lineage>
</organism>
<comment type="similarity">
    <text evidence="2">Belongs to the CCDC124 family.</text>
</comment>
<gene>
    <name evidence="7" type="ORF">OKIOD_LOCUS13997</name>
</gene>
<feature type="compositionally biased region" description="Basic and acidic residues" evidence="5">
    <location>
        <begin position="1"/>
        <end position="19"/>
    </location>
</feature>
<dbReference type="PANTHER" id="PTHR21680">
    <property type="entry name" value="COILED-COIL DOMAIN-CONTAINING PROTEIN 124"/>
    <property type="match status" value="1"/>
</dbReference>
<dbReference type="PANTHER" id="PTHR21680:SF0">
    <property type="entry name" value="COILED-COIL DOMAIN-CONTAINING PROTEIN 124"/>
    <property type="match status" value="1"/>
</dbReference>